<dbReference type="Proteomes" id="UP000031586">
    <property type="component" value="Unassembled WGS sequence"/>
</dbReference>
<gene>
    <name evidence="2" type="ORF">H735_08350</name>
</gene>
<keyword evidence="1" id="KW-0175">Coiled coil</keyword>
<proteinExistence type="predicted"/>
<dbReference type="PATRIC" id="fig|1229493.5.peg.757"/>
<evidence type="ECO:0000313" key="2">
    <source>
        <dbReference type="EMBL" id="KIF53530.1"/>
    </source>
</evidence>
<evidence type="ECO:0000313" key="3">
    <source>
        <dbReference type="Proteomes" id="UP000031586"/>
    </source>
</evidence>
<organism evidence="2 3">
    <name type="scientific">Vibrio owensii CAIM 1854 = LMG 25443</name>
    <dbReference type="NCBI Taxonomy" id="1229493"/>
    <lineage>
        <taxon>Bacteria</taxon>
        <taxon>Pseudomonadati</taxon>
        <taxon>Pseudomonadota</taxon>
        <taxon>Gammaproteobacteria</taxon>
        <taxon>Vibrionales</taxon>
        <taxon>Vibrionaceae</taxon>
        <taxon>Vibrio</taxon>
    </lineage>
</organism>
<reference evidence="2 3" key="1">
    <citation type="submission" date="2014-07" db="EMBL/GenBank/DDBJ databases">
        <title>Unique and conserved regions in Vibrio harveyi and related species in comparison with the shrimp pathogen Vibrio harveyi CAIM 1792.</title>
        <authorList>
            <person name="Espinoza-Valles I."/>
            <person name="Vora G."/>
            <person name="Leekitcharoenphon P."/>
            <person name="Ussery D."/>
            <person name="Hoj L."/>
            <person name="Gomez-Gil B."/>
        </authorList>
    </citation>
    <scope>NUCLEOTIDE SEQUENCE [LARGE SCALE GENOMIC DNA]</scope>
    <source>
        <strain evidence="3">CAIM 1854 / LMG 25443</strain>
    </source>
</reference>
<accession>A0A0C1Z923</accession>
<comment type="caution">
    <text evidence="2">The sequence shown here is derived from an EMBL/GenBank/DDBJ whole genome shotgun (WGS) entry which is preliminary data.</text>
</comment>
<dbReference type="RefSeq" id="WP_020196045.1">
    <property type="nucleotide sequence ID" value="NZ_BAOH01000037.1"/>
</dbReference>
<feature type="coiled-coil region" evidence="1">
    <location>
        <begin position="80"/>
        <end position="135"/>
    </location>
</feature>
<name>A0A0C1Z923_9VIBR</name>
<evidence type="ECO:0000256" key="1">
    <source>
        <dbReference type="SAM" id="Coils"/>
    </source>
</evidence>
<dbReference type="EMBL" id="JPRD01000014">
    <property type="protein sequence ID" value="KIF53530.1"/>
    <property type="molecule type" value="Genomic_DNA"/>
</dbReference>
<protein>
    <submittedName>
        <fullName evidence="2">Uncharacterized protein</fullName>
    </submittedName>
</protein>
<dbReference type="AlphaFoldDB" id="A0A0C1Z923"/>
<sequence>MPDSKKCYDEMRKRQNNGVVSRKAIIEEVLSNLDCGSFDSFTALTDTIAEKITELEGRPMSGSTIRRKGSKYRSLVESYYLTEERERRKIQSNESRLQEELMLAQLELSKLQSNLKSARLALQHANSEMDRLRLQGIESRTDLSSEKEYSDKEVAAYRTITELVKACEDSGLVNDGYQITSLGFQGAKVLIGKDKCPAFFKWYREQLIG</sequence>